<accession>A0A0N0BIC5</accession>
<evidence type="ECO:0000313" key="1">
    <source>
        <dbReference type="EMBL" id="KOX77462.1"/>
    </source>
</evidence>
<dbReference type="Proteomes" id="UP000053105">
    <property type="component" value="Unassembled WGS sequence"/>
</dbReference>
<keyword evidence="2" id="KW-1185">Reference proteome</keyword>
<sequence length="215" mass="24534">MITSEKYVYVLRDFLAISSLQIKLECLRHEVAKAIHYTILSLKISVVVCGERTKIKSSVRMYDRSLISTDSELNRHDLPVKSDFSTVTDKNAIDYHWGLKIKEKLLFEIIMKFTDDEAKELSITFEFPANHQADPVCHLKRSHGPLTCLGHATLISLRCKYFRPFIILSTFQLNLPFLLSDHVISALAKSGVMVLHDLKNYLKPLTTATNKTLPV</sequence>
<evidence type="ECO:0000313" key="2">
    <source>
        <dbReference type="Proteomes" id="UP000053105"/>
    </source>
</evidence>
<dbReference type="EMBL" id="KQ435732">
    <property type="protein sequence ID" value="KOX77462.1"/>
    <property type="molecule type" value="Genomic_DNA"/>
</dbReference>
<dbReference type="AlphaFoldDB" id="A0A0N0BIC5"/>
<proteinExistence type="predicted"/>
<reference evidence="1 2" key="1">
    <citation type="submission" date="2015-07" db="EMBL/GenBank/DDBJ databases">
        <title>The genome of Melipona quadrifasciata.</title>
        <authorList>
            <person name="Pan H."/>
            <person name="Kapheim K."/>
        </authorList>
    </citation>
    <scope>NUCLEOTIDE SEQUENCE [LARGE SCALE GENOMIC DNA]</scope>
    <source>
        <strain evidence="1">0111107301</strain>
        <tissue evidence="1">Whole body</tissue>
    </source>
</reference>
<name>A0A0N0BIC5_9HYME</name>
<protein>
    <submittedName>
        <fullName evidence="1">Uncharacterized protein</fullName>
    </submittedName>
</protein>
<gene>
    <name evidence="1" type="ORF">WN51_09786</name>
</gene>
<organism evidence="1 2">
    <name type="scientific">Melipona quadrifasciata</name>
    <dbReference type="NCBI Taxonomy" id="166423"/>
    <lineage>
        <taxon>Eukaryota</taxon>
        <taxon>Metazoa</taxon>
        <taxon>Ecdysozoa</taxon>
        <taxon>Arthropoda</taxon>
        <taxon>Hexapoda</taxon>
        <taxon>Insecta</taxon>
        <taxon>Pterygota</taxon>
        <taxon>Neoptera</taxon>
        <taxon>Endopterygota</taxon>
        <taxon>Hymenoptera</taxon>
        <taxon>Apocrita</taxon>
        <taxon>Aculeata</taxon>
        <taxon>Apoidea</taxon>
        <taxon>Anthophila</taxon>
        <taxon>Apidae</taxon>
        <taxon>Melipona</taxon>
    </lineage>
</organism>